<proteinExistence type="inferred from homology"/>
<dbReference type="PANTHER" id="PTHR43527:SF2">
    <property type="entry name" value="4-DIPHOSPHOCYTIDYL-2-C-METHYL-D-ERYTHRITOL KINASE, CHLOROPLASTIC"/>
    <property type="match status" value="1"/>
</dbReference>
<dbReference type="GO" id="GO:0016114">
    <property type="term" value="P:terpenoid biosynthetic process"/>
    <property type="evidence" value="ECO:0007669"/>
    <property type="project" value="UniProtKB-UniRule"/>
</dbReference>
<accession>B1ZSC5</accession>
<evidence type="ECO:0000256" key="8">
    <source>
        <dbReference type="ARBA" id="ARBA00032554"/>
    </source>
</evidence>
<dbReference type="KEGG" id="ote:Oter_2442"/>
<sequence length="304" mass="31935">MRTLTLQSPAKINLMLAITGRRADGFHDLVSVVAPLAWGDTLVVEEVAAANHERSAFTLTCDDPGVPIDQANLILKAAEAFRAATGWLGGARFALTKRIPVGAGLGGGSSNAATALRALNTLAATPLDAVELARLAASVGSDCALFLHDGPVVMRGRGDRVEPLPERAAARLRGRGLLVFKPAFAISTAWAYGRLVAAAPGGYATATAAEERLARWMDVAGDRSRDPIAELVFNNMESAAFAKFPALPLMLERLLREFGLATGMSGSGSACFAFLPDDAPVAEICAAVRRAWGESAFVIQTHLQ</sequence>
<dbReference type="HOGENOM" id="CLU_053057_1_1_0"/>
<dbReference type="InterPro" id="IPR006204">
    <property type="entry name" value="GHMP_kinase_N_dom"/>
</dbReference>
<dbReference type="PANTHER" id="PTHR43527">
    <property type="entry name" value="4-DIPHOSPHOCYTIDYL-2-C-METHYL-D-ERYTHRITOL KINASE, CHLOROPLASTIC"/>
    <property type="match status" value="1"/>
</dbReference>
<dbReference type="Pfam" id="PF00288">
    <property type="entry name" value="GHMP_kinases_N"/>
    <property type="match status" value="1"/>
</dbReference>
<evidence type="ECO:0000259" key="10">
    <source>
        <dbReference type="Pfam" id="PF00288"/>
    </source>
</evidence>
<keyword evidence="5 9" id="KW-0547">Nucleotide-binding</keyword>
<comment type="pathway">
    <text evidence="9">Isoprenoid biosynthesis; isopentenyl diphosphate biosynthesis via DXP pathway; isopentenyl diphosphate from 1-deoxy-D-xylulose 5-phosphate: step 3/6.</text>
</comment>
<keyword evidence="13" id="KW-1185">Reference proteome</keyword>
<evidence type="ECO:0000256" key="7">
    <source>
        <dbReference type="ARBA" id="ARBA00022840"/>
    </source>
</evidence>
<evidence type="ECO:0000256" key="6">
    <source>
        <dbReference type="ARBA" id="ARBA00022777"/>
    </source>
</evidence>
<dbReference type="STRING" id="452637.Oter_2442"/>
<dbReference type="SUPFAM" id="SSF54211">
    <property type="entry name" value="Ribosomal protein S5 domain 2-like"/>
    <property type="match status" value="1"/>
</dbReference>
<dbReference type="RefSeq" id="WP_012375259.1">
    <property type="nucleotide sequence ID" value="NC_010571.1"/>
</dbReference>
<comment type="catalytic activity">
    <reaction evidence="9">
        <text>4-CDP-2-C-methyl-D-erythritol + ATP = 4-CDP-2-C-methyl-D-erythritol 2-phosphate + ADP + H(+)</text>
        <dbReference type="Rhea" id="RHEA:18437"/>
        <dbReference type="ChEBI" id="CHEBI:15378"/>
        <dbReference type="ChEBI" id="CHEBI:30616"/>
        <dbReference type="ChEBI" id="CHEBI:57823"/>
        <dbReference type="ChEBI" id="CHEBI:57919"/>
        <dbReference type="ChEBI" id="CHEBI:456216"/>
        <dbReference type="EC" id="2.7.1.148"/>
    </reaction>
</comment>
<organism evidence="12 13">
    <name type="scientific">Opitutus terrae (strain DSM 11246 / JCM 15787 / PB90-1)</name>
    <dbReference type="NCBI Taxonomy" id="452637"/>
    <lineage>
        <taxon>Bacteria</taxon>
        <taxon>Pseudomonadati</taxon>
        <taxon>Verrucomicrobiota</taxon>
        <taxon>Opitutia</taxon>
        <taxon>Opitutales</taxon>
        <taxon>Opitutaceae</taxon>
        <taxon>Opitutus</taxon>
    </lineage>
</organism>
<dbReference type="EMBL" id="CP001032">
    <property type="protein sequence ID" value="ACB75724.1"/>
    <property type="molecule type" value="Genomic_DNA"/>
</dbReference>
<dbReference type="AlphaFoldDB" id="B1ZSC5"/>
<dbReference type="InterPro" id="IPR014721">
    <property type="entry name" value="Ribsml_uS5_D2-typ_fold_subgr"/>
</dbReference>
<keyword evidence="7 9" id="KW-0067">ATP-binding</keyword>
<dbReference type="UniPathway" id="UPA00056">
    <property type="reaction ID" value="UER00094"/>
</dbReference>
<dbReference type="HAMAP" id="MF_00061">
    <property type="entry name" value="IspE"/>
    <property type="match status" value="1"/>
</dbReference>
<dbReference type="InterPro" id="IPR036554">
    <property type="entry name" value="GHMP_kinase_C_sf"/>
</dbReference>
<feature type="binding site" evidence="9">
    <location>
        <begin position="100"/>
        <end position="110"/>
    </location>
    <ligand>
        <name>ATP</name>
        <dbReference type="ChEBI" id="CHEBI:30616"/>
    </ligand>
</feature>
<evidence type="ECO:0000313" key="12">
    <source>
        <dbReference type="EMBL" id="ACB75724.1"/>
    </source>
</evidence>
<dbReference type="Gene3D" id="3.30.70.890">
    <property type="entry name" value="GHMP kinase, C-terminal domain"/>
    <property type="match status" value="1"/>
</dbReference>
<keyword evidence="4 9" id="KW-0808">Transferase</keyword>
<evidence type="ECO:0000256" key="3">
    <source>
        <dbReference type="ARBA" id="ARBA00017473"/>
    </source>
</evidence>
<dbReference type="InterPro" id="IPR004424">
    <property type="entry name" value="IspE"/>
</dbReference>
<evidence type="ECO:0000256" key="5">
    <source>
        <dbReference type="ARBA" id="ARBA00022741"/>
    </source>
</evidence>
<evidence type="ECO:0000256" key="9">
    <source>
        <dbReference type="HAMAP-Rule" id="MF_00061"/>
    </source>
</evidence>
<dbReference type="Proteomes" id="UP000007013">
    <property type="component" value="Chromosome"/>
</dbReference>
<comment type="function">
    <text evidence="9">Catalyzes the phosphorylation of the position 2 hydroxy group of 4-diphosphocytidyl-2C-methyl-D-erythritol.</text>
</comment>
<name>B1ZSC5_OPITP</name>
<dbReference type="EC" id="2.7.1.148" evidence="2 9"/>
<dbReference type="GO" id="GO:0019288">
    <property type="term" value="P:isopentenyl diphosphate biosynthetic process, methylerythritol 4-phosphate pathway"/>
    <property type="evidence" value="ECO:0007669"/>
    <property type="project" value="UniProtKB-UniRule"/>
</dbReference>
<dbReference type="SUPFAM" id="SSF55060">
    <property type="entry name" value="GHMP Kinase, C-terminal domain"/>
    <property type="match status" value="1"/>
</dbReference>
<dbReference type="eggNOG" id="COG1947">
    <property type="taxonomic scope" value="Bacteria"/>
</dbReference>
<gene>
    <name evidence="9" type="primary">ispE</name>
    <name evidence="12" type="ordered locus">Oter_2442</name>
</gene>
<comment type="similarity">
    <text evidence="1 9">Belongs to the GHMP kinase family. IspE subfamily.</text>
</comment>
<feature type="active site" evidence="9">
    <location>
        <position position="142"/>
    </location>
</feature>
<keyword evidence="6 9" id="KW-0418">Kinase</keyword>
<dbReference type="Pfam" id="PF08544">
    <property type="entry name" value="GHMP_kinases_C"/>
    <property type="match status" value="1"/>
</dbReference>
<evidence type="ECO:0000256" key="4">
    <source>
        <dbReference type="ARBA" id="ARBA00022679"/>
    </source>
</evidence>
<dbReference type="GO" id="GO:0005524">
    <property type="term" value="F:ATP binding"/>
    <property type="evidence" value="ECO:0007669"/>
    <property type="project" value="UniProtKB-UniRule"/>
</dbReference>
<feature type="active site" evidence="9">
    <location>
        <position position="11"/>
    </location>
</feature>
<dbReference type="PIRSF" id="PIRSF010376">
    <property type="entry name" value="IspE"/>
    <property type="match status" value="1"/>
</dbReference>
<evidence type="ECO:0000259" key="11">
    <source>
        <dbReference type="Pfam" id="PF08544"/>
    </source>
</evidence>
<dbReference type="GO" id="GO:0050515">
    <property type="term" value="F:4-(cytidine 5'-diphospho)-2-C-methyl-D-erythritol kinase activity"/>
    <property type="evidence" value="ECO:0007669"/>
    <property type="project" value="UniProtKB-UniRule"/>
</dbReference>
<dbReference type="InterPro" id="IPR013750">
    <property type="entry name" value="GHMP_kinase_C_dom"/>
</dbReference>
<feature type="domain" description="GHMP kinase N-terminal" evidence="10">
    <location>
        <begin position="72"/>
        <end position="148"/>
    </location>
</feature>
<evidence type="ECO:0000256" key="1">
    <source>
        <dbReference type="ARBA" id="ARBA00009684"/>
    </source>
</evidence>
<dbReference type="InterPro" id="IPR020568">
    <property type="entry name" value="Ribosomal_Su5_D2-typ_SF"/>
</dbReference>
<reference evidence="12 13" key="1">
    <citation type="journal article" date="2011" name="J. Bacteriol.">
        <title>Genome sequence of the verrucomicrobium Opitutus terrae PB90-1, an abundant inhabitant of rice paddy soil ecosystems.</title>
        <authorList>
            <person name="van Passel M.W."/>
            <person name="Kant R."/>
            <person name="Palva A."/>
            <person name="Copeland A."/>
            <person name="Lucas S."/>
            <person name="Lapidus A."/>
            <person name="Glavina del Rio T."/>
            <person name="Pitluck S."/>
            <person name="Goltsman E."/>
            <person name="Clum A."/>
            <person name="Sun H."/>
            <person name="Schmutz J."/>
            <person name="Larimer F.W."/>
            <person name="Land M.L."/>
            <person name="Hauser L."/>
            <person name="Kyrpides N."/>
            <person name="Mikhailova N."/>
            <person name="Richardson P.P."/>
            <person name="Janssen P.H."/>
            <person name="de Vos W.M."/>
            <person name="Smidt H."/>
        </authorList>
    </citation>
    <scope>NUCLEOTIDE SEQUENCE [LARGE SCALE GENOMIC DNA]</scope>
    <source>
        <strain evidence="13">DSM 11246 / JCM 15787 / PB90-1</strain>
    </source>
</reference>
<feature type="domain" description="GHMP kinase C-terminal" evidence="11">
    <location>
        <begin position="225"/>
        <end position="292"/>
    </location>
</feature>
<evidence type="ECO:0000256" key="2">
    <source>
        <dbReference type="ARBA" id="ARBA00012052"/>
    </source>
</evidence>
<dbReference type="Gene3D" id="3.30.230.10">
    <property type="match status" value="1"/>
</dbReference>
<dbReference type="NCBIfam" id="TIGR00154">
    <property type="entry name" value="ispE"/>
    <property type="match status" value="1"/>
</dbReference>
<evidence type="ECO:0000313" key="13">
    <source>
        <dbReference type="Proteomes" id="UP000007013"/>
    </source>
</evidence>
<keyword evidence="9" id="KW-0414">Isoprene biosynthesis</keyword>
<protein>
    <recommendedName>
        <fullName evidence="3 9">4-diphosphocytidyl-2-C-methyl-D-erythritol kinase</fullName>
        <shortName evidence="9">CMK</shortName>
        <ecNumber evidence="2 9">2.7.1.148</ecNumber>
    </recommendedName>
    <alternativeName>
        <fullName evidence="8 9">4-(cytidine-5'-diphospho)-2-C-methyl-D-erythritol kinase</fullName>
    </alternativeName>
</protein>